<name>A0A146K579_9EUKA</name>
<evidence type="ECO:0000256" key="8">
    <source>
        <dbReference type="ARBA" id="ARBA00048679"/>
    </source>
</evidence>
<dbReference type="EC" id="2.7.11.1" evidence="1"/>
<dbReference type="GO" id="GO:0004674">
    <property type="term" value="F:protein serine/threonine kinase activity"/>
    <property type="evidence" value="ECO:0007669"/>
    <property type="project" value="UniProtKB-KW"/>
</dbReference>
<feature type="non-terminal residue" evidence="10">
    <location>
        <position position="1"/>
    </location>
</feature>
<evidence type="ECO:0000256" key="1">
    <source>
        <dbReference type="ARBA" id="ARBA00012513"/>
    </source>
</evidence>
<keyword evidence="3" id="KW-0808">Transferase</keyword>
<dbReference type="InterPro" id="IPR008271">
    <property type="entry name" value="Ser/Thr_kinase_AS"/>
</dbReference>
<evidence type="ECO:0000313" key="10">
    <source>
        <dbReference type="EMBL" id="JAP91807.1"/>
    </source>
</evidence>
<evidence type="ECO:0000256" key="5">
    <source>
        <dbReference type="ARBA" id="ARBA00022777"/>
    </source>
</evidence>
<dbReference type="EMBL" id="GDID01004799">
    <property type="protein sequence ID" value="JAP91807.1"/>
    <property type="molecule type" value="Transcribed_RNA"/>
</dbReference>
<gene>
    <name evidence="10" type="ORF">TPC1_16460</name>
</gene>
<evidence type="ECO:0000256" key="7">
    <source>
        <dbReference type="ARBA" id="ARBA00047899"/>
    </source>
</evidence>
<keyword evidence="2" id="KW-0723">Serine/threonine-protein kinase</keyword>
<evidence type="ECO:0000256" key="6">
    <source>
        <dbReference type="ARBA" id="ARBA00022840"/>
    </source>
</evidence>
<dbReference type="GO" id="GO:0005524">
    <property type="term" value="F:ATP binding"/>
    <property type="evidence" value="ECO:0007669"/>
    <property type="project" value="UniProtKB-KW"/>
</dbReference>
<evidence type="ECO:0000256" key="2">
    <source>
        <dbReference type="ARBA" id="ARBA00022527"/>
    </source>
</evidence>
<dbReference type="PANTHER" id="PTHR44899:SF3">
    <property type="entry name" value="SERINE_THREONINE-PROTEIN KINASE NEK1"/>
    <property type="match status" value="1"/>
</dbReference>
<comment type="catalytic activity">
    <reaction evidence="8">
        <text>L-seryl-[protein] + ATP = O-phospho-L-seryl-[protein] + ADP + H(+)</text>
        <dbReference type="Rhea" id="RHEA:17989"/>
        <dbReference type="Rhea" id="RHEA-COMP:9863"/>
        <dbReference type="Rhea" id="RHEA-COMP:11604"/>
        <dbReference type="ChEBI" id="CHEBI:15378"/>
        <dbReference type="ChEBI" id="CHEBI:29999"/>
        <dbReference type="ChEBI" id="CHEBI:30616"/>
        <dbReference type="ChEBI" id="CHEBI:83421"/>
        <dbReference type="ChEBI" id="CHEBI:456216"/>
        <dbReference type="EC" id="2.7.11.1"/>
    </reaction>
</comment>
<comment type="catalytic activity">
    <reaction evidence="7">
        <text>L-threonyl-[protein] + ATP = O-phospho-L-threonyl-[protein] + ADP + H(+)</text>
        <dbReference type="Rhea" id="RHEA:46608"/>
        <dbReference type="Rhea" id="RHEA-COMP:11060"/>
        <dbReference type="Rhea" id="RHEA-COMP:11605"/>
        <dbReference type="ChEBI" id="CHEBI:15378"/>
        <dbReference type="ChEBI" id="CHEBI:30013"/>
        <dbReference type="ChEBI" id="CHEBI:30616"/>
        <dbReference type="ChEBI" id="CHEBI:61977"/>
        <dbReference type="ChEBI" id="CHEBI:456216"/>
        <dbReference type="EC" id="2.7.11.1"/>
    </reaction>
</comment>
<dbReference type="SMART" id="SM00220">
    <property type="entry name" value="S_TKc"/>
    <property type="match status" value="1"/>
</dbReference>
<dbReference type="AlphaFoldDB" id="A0A146K579"/>
<accession>A0A146K579</accession>
<evidence type="ECO:0000259" key="9">
    <source>
        <dbReference type="PROSITE" id="PS50011"/>
    </source>
</evidence>
<dbReference type="PROSITE" id="PS50011">
    <property type="entry name" value="PROTEIN_KINASE_DOM"/>
    <property type="match status" value="1"/>
</dbReference>
<dbReference type="InterPro" id="IPR011009">
    <property type="entry name" value="Kinase-like_dom_sf"/>
</dbReference>
<protein>
    <recommendedName>
        <fullName evidence="1">non-specific serine/threonine protein kinase</fullName>
        <ecNumber evidence="1">2.7.11.1</ecNumber>
    </recommendedName>
</protein>
<dbReference type="Gene3D" id="1.10.510.10">
    <property type="entry name" value="Transferase(Phosphotransferase) domain 1"/>
    <property type="match status" value="1"/>
</dbReference>
<dbReference type="PROSITE" id="PS00108">
    <property type="entry name" value="PROTEIN_KINASE_ST"/>
    <property type="match status" value="1"/>
</dbReference>
<dbReference type="InterPro" id="IPR000719">
    <property type="entry name" value="Prot_kinase_dom"/>
</dbReference>
<reference evidence="10" key="1">
    <citation type="submission" date="2015-07" db="EMBL/GenBank/DDBJ databases">
        <title>Adaptation to a free-living lifestyle via gene acquisitions in the diplomonad Trepomonas sp. PC1.</title>
        <authorList>
            <person name="Xu F."/>
            <person name="Jerlstrom-Hultqvist J."/>
            <person name="Kolisko M."/>
            <person name="Simpson A.G.B."/>
            <person name="Roger A.J."/>
            <person name="Svard S.G."/>
            <person name="Andersson J.O."/>
        </authorList>
    </citation>
    <scope>NUCLEOTIDE SEQUENCE</scope>
    <source>
        <strain evidence="10">PC1</strain>
    </source>
</reference>
<organism evidence="10">
    <name type="scientific">Trepomonas sp. PC1</name>
    <dbReference type="NCBI Taxonomy" id="1076344"/>
    <lineage>
        <taxon>Eukaryota</taxon>
        <taxon>Metamonada</taxon>
        <taxon>Diplomonadida</taxon>
        <taxon>Hexamitidae</taxon>
        <taxon>Hexamitinae</taxon>
        <taxon>Trepomonas</taxon>
    </lineage>
</organism>
<evidence type="ECO:0000256" key="3">
    <source>
        <dbReference type="ARBA" id="ARBA00022679"/>
    </source>
</evidence>
<proteinExistence type="predicted"/>
<keyword evidence="6" id="KW-0067">ATP-binding</keyword>
<evidence type="ECO:0000256" key="4">
    <source>
        <dbReference type="ARBA" id="ARBA00022741"/>
    </source>
</evidence>
<sequence>QFEPVLKTLVEYKLKEVLAQTNFSTTILAQHKKTGDLHVIKLCDTTKVQPHTKKLVLQEAQILKQLNHPNIIRCIDSLVINDVAVVITEFANHGDLEAQILQADQQRGTPKERGFLNLIMINSLLGQIARGLQYIHSRNIIHRDLKPSNILLMKDPKSQSVTAKIADFGVSKLLRESDMVTSTCIGTELYTAPEVFQKIPYSNKCDMWSLGLILHEMITLTHAMHKANMFKLNSTPQLSFNGLKSDELVEICQKLIKFNPAERIDASQILQYPYLKKVMEKLDTMK</sequence>
<dbReference type="SUPFAM" id="SSF56112">
    <property type="entry name" value="Protein kinase-like (PK-like)"/>
    <property type="match status" value="1"/>
</dbReference>
<keyword evidence="4" id="KW-0547">Nucleotide-binding</keyword>
<dbReference type="PANTHER" id="PTHR44899">
    <property type="entry name" value="CAMK FAMILY PROTEIN KINASE"/>
    <property type="match status" value="1"/>
</dbReference>
<keyword evidence="5 10" id="KW-0418">Kinase</keyword>
<feature type="domain" description="Protein kinase" evidence="9">
    <location>
        <begin position="12"/>
        <end position="275"/>
    </location>
</feature>
<dbReference type="InterPro" id="IPR051131">
    <property type="entry name" value="NEK_Ser/Thr_kinase_NIMA"/>
</dbReference>
<dbReference type="Pfam" id="PF00069">
    <property type="entry name" value="Pkinase"/>
    <property type="match status" value="1"/>
</dbReference>